<name>A0ABW3IN43_9RHOB</name>
<accession>A0ABW3IN43</accession>
<reference evidence="3" key="1">
    <citation type="journal article" date="2019" name="Int. J. Syst. Evol. Microbiol.">
        <title>The Global Catalogue of Microorganisms (GCM) 10K type strain sequencing project: providing services to taxonomists for standard genome sequencing and annotation.</title>
        <authorList>
            <consortium name="The Broad Institute Genomics Platform"/>
            <consortium name="The Broad Institute Genome Sequencing Center for Infectious Disease"/>
            <person name="Wu L."/>
            <person name="Ma J."/>
        </authorList>
    </citation>
    <scope>NUCLEOTIDE SEQUENCE [LARGE SCALE GENOMIC DNA]</scope>
    <source>
        <strain evidence="3">CCUG 60524</strain>
    </source>
</reference>
<dbReference type="Pfam" id="PF09923">
    <property type="entry name" value="DUF2155"/>
    <property type="match status" value="1"/>
</dbReference>
<organism evidence="2 3">
    <name type="scientific">Tropicimonas aquimaris</name>
    <dbReference type="NCBI Taxonomy" id="914152"/>
    <lineage>
        <taxon>Bacteria</taxon>
        <taxon>Pseudomonadati</taxon>
        <taxon>Pseudomonadota</taxon>
        <taxon>Alphaproteobacteria</taxon>
        <taxon>Rhodobacterales</taxon>
        <taxon>Roseobacteraceae</taxon>
        <taxon>Tropicimonas</taxon>
    </lineage>
</organism>
<feature type="chain" id="PRO_5045968483" evidence="1">
    <location>
        <begin position="17"/>
        <end position="117"/>
    </location>
</feature>
<evidence type="ECO:0000313" key="2">
    <source>
        <dbReference type="EMBL" id="MFD0979366.1"/>
    </source>
</evidence>
<dbReference type="RefSeq" id="WP_386073706.1">
    <property type="nucleotide sequence ID" value="NZ_JBHTJT010000008.1"/>
</dbReference>
<feature type="signal peptide" evidence="1">
    <location>
        <begin position="1"/>
        <end position="16"/>
    </location>
</feature>
<comment type="caution">
    <text evidence="2">The sequence shown here is derived from an EMBL/GenBank/DDBJ whole genome shotgun (WGS) entry which is preliminary data.</text>
</comment>
<evidence type="ECO:0000256" key="1">
    <source>
        <dbReference type="SAM" id="SignalP"/>
    </source>
</evidence>
<evidence type="ECO:0000313" key="3">
    <source>
        <dbReference type="Proteomes" id="UP001597108"/>
    </source>
</evidence>
<dbReference type="InterPro" id="IPR019225">
    <property type="entry name" value="DUF2155"/>
</dbReference>
<dbReference type="Proteomes" id="UP001597108">
    <property type="component" value="Unassembled WGS sequence"/>
</dbReference>
<dbReference type="EMBL" id="JBHTJT010000008">
    <property type="protein sequence ID" value="MFD0979366.1"/>
    <property type="molecule type" value="Genomic_DNA"/>
</dbReference>
<proteinExistence type="predicted"/>
<gene>
    <name evidence="2" type="ORF">ACFQ2S_06820</name>
</gene>
<protein>
    <submittedName>
        <fullName evidence="2">DUF2155 domain-containing protein</fullName>
    </submittedName>
</protein>
<keyword evidence="3" id="KW-1185">Reference proteome</keyword>
<keyword evidence="1" id="KW-0732">Signal</keyword>
<sequence>MRWLAIALLAAAPAFAQQEARSASGGEIRLLDKINGETTDIRIGRGETKLFGRLSITLGDCRFPASNPNSDAFGWLEIRDEGTGEPAFSGWMIASSPALKAMDHPRYDVWLLRCSND</sequence>